<protein>
    <submittedName>
        <fullName evidence="2">Uncharacterized protein</fullName>
    </submittedName>
</protein>
<proteinExistence type="predicted"/>
<evidence type="ECO:0000313" key="2">
    <source>
        <dbReference type="EMBL" id="KAK3595530.1"/>
    </source>
</evidence>
<keyword evidence="1" id="KW-0812">Transmembrane</keyword>
<evidence type="ECO:0000256" key="1">
    <source>
        <dbReference type="SAM" id="Phobius"/>
    </source>
</evidence>
<feature type="transmembrane region" description="Helical" evidence="1">
    <location>
        <begin position="12"/>
        <end position="35"/>
    </location>
</feature>
<evidence type="ECO:0000313" key="3">
    <source>
        <dbReference type="Proteomes" id="UP001195483"/>
    </source>
</evidence>
<dbReference type="EMBL" id="JAEAOA010001323">
    <property type="protein sequence ID" value="KAK3595530.1"/>
    <property type="molecule type" value="Genomic_DNA"/>
</dbReference>
<comment type="caution">
    <text evidence="2">The sequence shown here is derived from an EMBL/GenBank/DDBJ whole genome shotgun (WGS) entry which is preliminary data.</text>
</comment>
<name>A0AAE0W082_9BIVA</name>
<keyword evidence="3" id="KW-1185">Reference proteome</keyword>
<reference evidence="2" key="3">
    <citation type="submission" date="2023-05" db="EMBL/GenBank/DDBJ databases">
        <authorList>
            <person name="Smith C.H."/>
        </authorList>
    </citation>
    <scope>NUCLEOTIDE SEQUENCE</scope>
    <source>
        <strain evidence="2">CHS0354</strain>
        <tissue evidence="2">Mantle</tissue>
    </source>
</reference>
<gene>
    <name evidence="2" type="ORF">CHS0354_021633</name>
</gene>
<keyword evidence="1" id="KW-1133">Transmembrane helix</keyword>
<sequence length="64" mass="7376">MSHPLFDNYNILVLTKAIVSVIPKTFEMLFVLHMLSKPNRAKYTRIVCINDGARKIVSKDIKNE</sequence>
<dbReference type="AlphaFoldDB" id="A0AAE0W082"/>
<accession>A0AAE0W082</accession>
<keyword evidence="1" id="KW-0472">Membrane</keyword>
<reference evidence="2" key="2">
    <citation type="journal article" date="2021" name="Genome Biol. Evol.">
        <title>Developing a high-quality reference genome for a parasitic bivalve with doubly uniparental inheritance (Bivalvia: Unionida).</title>
        <authorList>
            <person name="Smith C.H."/>
        </authorList>
    </citation>
    <scope>NUCLEOTIDE SEQUENCE</scope>
    <source>
        <strain evidence="2">CHS0354</strain>
        <tissue evidence="2">Mantle</tissue>
    </source>
</reference>
<reference evidence="2" key="1">
    <citation type="journal article" date="2021" name="Genome Biol. Evol.">
        <title>A High-Quality Reference Genome for a Parasitic Bivalve with Doubly Uniparental Inheritance (Bivalvia: Unionida).</title>
        <authorList>
            <person name="Smith C.H."/>
        </authorList>
    </citation>
    <scope>NUCLEOTIDE SEQUENCE</scope>
    <source>
        <strain evidence="2">CHS0354</strain>
    </source>
</reference>
<dbReference type="Proteomes" id="UP001195483">
    <property type="component" value="Unassembled WGS sequence"/>
</dbReference>
<organism evidence="2 3">
    <name type="scientific">Potamilus streckersoni</name>
    <dbReference type="NCBI Taxonomy" id="2493646"/>
    <lineage>
        <taxon>Eukaryota</taxon>
        <taxon>Metazoa</taxon>
        <taxon>Spiralia</taxon>
        <taxon>Lophotrochozoa</taxon>
        <taxon>Mollusca</taxon>
        <taxon>Bivalvia</taxon>
        <taxon>Autobranchia</taxon>
        <taxon>Heteroconchia</taxon>
        <taxon>Palaeoheterodonta</taxon>
        <taxon>Unionida</taxon>
        <taxon>Unionoidea</taxon>
        <taxon>Unionidae</taxon>
        <taxon>Ambleminae</taxon>
        <taxon>Lampsilini</taxon>
        <taxon>Potamilus</taxon>
    </lineage>
</organism>